<sequence length="54" mass="5532">MGGNVEGRGFNQIIDNTVATDETETGIMARLKAASFAAAKVKAPNDPVPLSGTV</sequence>
<dbReference type="Proteomes" id="UP001200557">
    <property type="component" value="Unassembled WGS sequence"/>
</dbReference>
<evidence type="ECO:0000313" key="1">
    <source>
        <dbReference type="EMBL" id="MCF2872674.1"/>
    </source>
</evidence>
<comment type="caution">
    <text evidence="1">The sequence shown here is derived from an EMBL/GenBank/DDBJ whole genome shotgun (WGS) entry which is preliminary data.</text>
</comment>
<evidence type="ECO:0000313" key="2">
    <source>
        <dbReference type="Proteomes" id="UP001200557"/>
    </source>
</evidence>
<name>A0ABS9CZP7_9RHOB</name>
<accession>A0ABS9CZP7</accession>
<dbReference type="EMBL" id="JAKGAQ010000005">
    <property type="protein sequence ID" value="MCF2872674.1"/>
    <property type="molecule type" value="Genomic_DNA"/>
</dbReference>
<reference evidence="1 2" key="1">
    <citation type="submission" date="2022-01" db="EMBL/GenBank/DDBJ databases">
        <title>Octadecabacter sp. nov., isolated from a marine alga.</title>
        <authorList>
            <person name="Jin M.S."/>
            <person name="Kim H.M."/>
            <person name="Han D.M."/>
            <person name="Jung J.J."/>
            <person name="Jeon C.O."/>
        </authorList>
    </citation>
    <scope>NUCLEOTIDE SEQUENCE [LARGE SCALE GENOMIC DNA]</scope>
    <source>
        <strain evidence="1 2">G9-8</strain>
    </source>
</reference>
<organism evidence="1 2">
    <name type="scientific">Octadecabacter dasysiphoniae</name>
    <dbReference type="NCBI Taxonomy" id="2909341"/>
    <lineage>
        <taxon>Bacteria</taxon>
        <taxon>Pseudomonadati</taxon>
        <taxon>Pseudomonadota</taxon>
        <taxon>Alphaproteobacteria</taxon>
        <taxon>Rhodobacterales</taxon>
        <taxon>Roseobacteraceae</taxon>
        <taxon>Octadecabacter</taxon>
    </lineage>
</organism>
<proteinExistence type="predicted"/>
<gene>
    <name evidence="1" type="ORF">L0664_16500</name>
</gene>
<keyword evidence="2" id="KW-1185">Reference proteome</keyword>
<protein>
    <submittedName>
        <fullName evidence="1">Uncharacterized protein</fullName>
    </submittedName>
</protein>
<dbReference type="RefSeq" id="WP_235227005.1">
    <property type="nucleotide sequence ID" value="NZ_JAKGAQ010000005.1"/>
</dbReference>